<feature type="domain" description="DNA replication/recombination mediator RecO N-terminal" evidence="8">
    <location>
        <begin position="10"/>
        <end position="78"/>
    </location>
</feature>
<dbReference type="KEGG" id="auh:AWM75_00305"/>
<name>A0A0X8FK08_9LACT</name>
<gene>
    <name evidence="7" type="primary">recO</name>
    <name evidence="9" type="ORF">AWM75_00305</name>
</gene>
<dbReference type="Proteomes" id="UP000062260">
    <property type="component" value="Chromosome"/>
</dbReference>
<evidence type="ECO:0000256" key="6">
    <source>
        <dbReference type="ARBA" id="ARBA00033409"/>
    </source>
</evidence>
<dbReference type="STRING" id="128944.AWM75_00305"/>
<dbReference type="NCBIfam" id="TIGR00613">
    <property type="entry name" value="reco"/>
    <property type="match status" value="1"/>
</dbReference>
<dbReference type="InterPro" id="IPR003717">
    <property type="entry name" value="RecO"/>
</dbReference>
<dbReference type="InterPro" id="IPR042242">
    <property type="entry name" value="RecO_C"/>
</dbReference>
<keyword evidence="3 7" id="KW-0227">DNA damage</keyword>
<dbReference type="HAMAP" id="MF_00201">
    <property type="entry name" value="RecO"/>
    <property type="match status" value="1"/>
</dbReference>
<sequence>MAKENYYDDFKGIVLFTRKYRDKDMMVKIFTREFGKRMFFLRHIQSQKNHFRTAAQPFVQADFIGRINREGLSFLNDYSNLVFPSQIIQDIDRHAHAAYLASLVDASMEDGDLDPALFDLFQGAVTCLNQDFEPEIITNIFELQILPKFGSTPYLAGCVYCHQDQGAFDYSMKYHGLLCPQHFHLDDRRLHWSGRTGYFVRLLSQITYQQLGKISLQTETKLALRQAIDQLYEEYVGLHLKTRSFLDQLARLKTGPAEKD</sequence>
<dbReference type="RefSeq" id="WP_067977183.1">
    <property type="nucleotide sequence ID" value="NZ_CP014163.1"/>
</dbReference>
<accession>A0A0X8FK08</accession>
<reference evidence="10" key="2">
    <citation type="submission" date="2016-01" db="EMBL/GenBank/DDBJ databases">
        <title>Six Aerococcus type strain genome sequencing and assembly using PacBio and Illumina Hiseq.</title>
        <authorList>
            <person name="Carkaci D."/>
            <person name="Dargis R."/>
            <person name="Nielsen X.C."/>
            <person name="Skovgaard O."/>
            <person name="Fuursted K."/>
            <person name="Christensen J.J."/>
        </authorList>
    </citation>
    <scope>NUCLEOTIDE SEQUENCE [LARGE SCALE GENOMIC DNA]</scope>
    <source>
        <strain evidence="10">CCUG42038B</strain>
    </source>
</reference>
<dbReference type="OrthoDB" id="9797083at2"/>
<dbReference type="Gene3D" id="2.40.50.140">
    <property type="entry name" value="Nucleic acid-binding proteins"/>
    <property type="match status" value="1"/>
</dbReference>
<dbReference type="PANTHER" id="PTHR33991">
    <property type="entry name" value="DNA REPAIR PROTEIN RECO"/>
    <property type="match status" value="1"/>
</dbReference>
<dbReference type="SUPFAM" id="SSF50249">
    <property type="entry name" value="Nucleic acid-binding proteins"/>
    <property type="match status" value="1"/>
</dbReference>
<organism evidence="9 10">
    <name type="scientific">Aerococcus urinaehominis</name>
    <dbReference type="NCBI Taxonomy" id="128944"/>
    <lineage>
        <taxon>Bacteria</taxon>
        <taxon>Bacillati</taxon>
        <taxon>Bacillota</taxon>
        <taxon>Bacilli</taxon>
        <taxon>Lactobacillales</taxon>
        <taxon>Aerococcaceae</taxon>
        <taxon>Aerococcus</taxon>
    </lineage>
</organism>
<dbReference type="Pfam" id="PF02565">
    <property type="entry name" value="RecO_C"/>
    <property type="match status" value="1"/>
</dbReference>
<protein>
    <recommendedName>
        <fullName evidence="2 7">DNA repair protein RecO</fullName>
    </recommendedName>
    <alternativeName>
        <fullName evidence="6 7">Recombination protein O</fullName>
    </alternativeName>
</protein>
<evidence type="ECO:0000256" key="7">
    <source>
        <dbReference type="HAMAP-Rule" id="MF_00201"/>
    </source>
</evidence>
<dbReference type="Pfam" id="PF11967">
    <property type="entry name" value="RecO_N"/>
    <property type="match status" value="1"/>
</dbReference>
<keyword evidence="10" id="KW-1185">Reference proteome</keyword>
<comment type="similarity">
    <text evidence="1 7">Belongs to the RecO family.</text>
</comment>
<dbReference type="AlphaFoldDB" id="A0A0X8FK08"/>
<dbReference type="InterPro" id="IPR012340">
    <property type="entry name" value="NA-bd_OB-fold"/>
</dbReference>
<comment type="function">
    <text evidence="7">Involved in DNA repair and RecF pathway recombination.</text>
</comment>
<dbReference type="InterPro" id="IPR037278">
    <property type="entry name" value="ARFGAP/RecO"/>
</dbReference>
<dbReference type="SUPFAM" id="SSF57863">
    <property type="entry name" value="ArfGap/RecO-like zinc finger"/>
    <property type="match status" value="1"/>
</dbReference>
<proteinExistence type="inferred from homology"/>
<evidence type="ECO:0000256" key="1">
    <source>
        <dbReference type="ARBA" id="ARBA00007452"/>
    </source>
</evidence>
<dbReference type="GO" id="GO:0006310">
    <property type="term" value="P:DNA recombination"/>
    <property type="evidence" value="ECO:0007669"/>
    <property type="project" value="UniProtKB-UniRule"/>
</dbReference>
<dbReference type="InterPro" id="IPR022572">
    <property type="entry name" value="DNA_rep/recomb_RecO_N"/>
</dbReference>
<evidence type="ECO:0000256" key="4">
    <source>
        <dbReference type="ARBA" id="ARBA00023172"/>
    </source>
</evidence>
<dbReference type="PANTHER" id="PTHR33991:SF1">
    <property type="entry name" value="DNA REPAIR PROTEIN RECO"/>
    <property type="match status" value="1"/>
</dbReference>
<dbReference type="GO" id="GO:0043590">
    <property type="term" value="C:bacterial nucleoid"/>
    <property type="evidence" value="ECO:0007669"/>
    <property type="project" value="TreeGrafter"/>
</dbReference>
<keyword evidence="4 7" id="KW-0233">DNA recombination</keyword>
<evidence type="ECO:0000256" key="3">
    <source>
        <dbReference type="ARBA" id="ARBA00022763"/>
    </source>
</evidence>
<evidence type="ECO:0000256" key="5">
    <source>
        <dbReference type="ARBA" id="ARBA00023204"/>
    </source>
</evidence>
<keyword evidence="5 7" id="KW-0234">DNA repair</keyword>
<dbReference type="Gene3D" id="1.20.1440.120">
    <property type="entry name" value="Recombination protein O, C-terminal domain"/>
    <property type="match status" value="1"/>
</dbReference>
<dbReference type="EMBL" id="CP014163">
    <property type="protein sequence ID" value="AMB98524.1"/>
    <property type="molecule type" value="Genomic_DNA"/>
</dbReference>
<evidence type="ECO:0000259" key="8">
    <source>
        <dbReference type="Pfam" id="PF11967"/>
    </source>
</evidence>
<evidence type="ECO:0000313" key="10">
    <source>
        <dbReference type="Proteomes" id="UP000062260"/>
    </source>
</evidence>
<reference evidence="9 10" key="1">
    <citation type="journal article" date="2016" name="Genome Announc.">
        <title>Complete Genome Sequences of Aerococcus christensenii CCUG 28831T, Aerococcus sanguinicola CCUG 43001T, Aerococcus urinae CCUG 36881T, Aerococcus urinaeequi CCUG 28094T, Aerococcus urinaehominis CCUG 42038 BT, and Aerococcus viridans CCUG 4311T.</title>
        <authorList>
            <person name="Carkaci D."/>
            <person name="Dargis R."/>
            <person name="Nielsen X.C."/>
            <person name="Skovgaard O."/>
            <person name="Fuursted K."/>
            <person name="Christensen J.J."/>
        </authorList>
    </citation>
    <scope>NUCLEOTIDE SEQUENCE [LARGE SCALE GENOMIC DNA]</scope>
    <source>
        <strain evidence="9 10">CCUG42038B</strain>
    </source>
</reference>
<dbReference type="GO" id="GO:0006302">
    <property type="term" value="P:double-strand break repair"/>
    <property type="evidence" value="ECO:0007669"/>
    <property type="project" value="TreeGrafter"/>
</dbReference>
<evidence type="ECO:0000313" key="9">
    <source>
        <dbReference type="EMBL" id="AMB98524.1"/>
    </source>
</evidence>
<evidence type="ECO:0000256" key="2">
    <source>
        <dbReference type="ARBA" id="ARBA00021310"/>
    </source>
</evidence>